<feature type="domain" description="Amidohydrolase 3" evidence="1">
    <location>
        <begin position="53"/>
        <end position="222"/>
    </location>
</feature>
<dbReference type="OrthoDB" id="3501663at2759"/>
<evidence type="ECO:0000259" key="1">
    <source>
        <dbReference type="Pfam" id="PF07969"/>
    </source>
</evidence>
<dbReference type="eggNOG" id="ENOG502QSHE">
    <property type="taxonomic scope" value="Eukaryota"/>
</dbReference>
<keyword evidence="3" id="KW-1185">Reference proteome</keyword>
<proteinExistence type="predicted"/>
<dbReference type="SUPFAM" id="SSF51338">
    <property type="entry name" value="Composite domain of metallo-dependent hydrolases"/>
    <property type="match status" value="1"/>
</dbReference>
<name>A0A087GY66_ARAAL</name>
<dbReference type="AlphaFoldDB" id="A0A087GY66"/>
<dbReference type="PANTHER" id="PTHR22642:SF2">
    <property type="entry name" value="PROTEIN LONG AFTER FAR-RED 3"/>
    <property type="match status" value="1"/>
</dbReference>
<dbReference type="PANTHER" id="PTHR22642">
    <property type="entry name" value="IMIDAZOLONEPROPIONASE"/>
    <property type="match status" value="1"/>
</dbReference>
<dbReference type="InterPro" id="IPR032466">
    <property type="entry name" value="Metal_Hydrolase"/>
</dbReference>
<dbReference type="EMBL" id="CM002873">
    <property type="protein sequence ID" value="KFK34818.1"/>
    <property type="molecule type" value="Genomic_DNA"/>
</dbReference>
<dbReference type="Gramene" id="KFK34818">
    <property type="protein sequence ID" value="KFK34818"/>
    <property type="gene ID" value="AALP_AA5G197000"/>
</dbReference>
<sequence length="223" mass="24693">MWRRGPCGEEIVSVLDVTPGERVDEKKVGKKRRNKRAAKVLGLGIIFCSEKSIHAIDDKASDMILDMYESVAAANGDRDRRLRIEHAQHLAPGSADRFGQLYIVASVQVNYTKLGFGRAEKEPYLFQSLLNGKALVAFGSDWPVSDINSLNSIRTAVKRIPPNLFASHLFPHLSTRYQRHLGSLSPGKLADFVVLSTNSWDEFSKDGSASVLATYVGGKQMYP</sequence>
<evidence type="ECO:0000313" key="3">
    <source>
        <dbReference type="Proteomes" id="UP000029120"/>
    </source>
</evidence>
<evidence type="ECO:0000313" key="2">
    <source>
        <dbReference type="EMBL" id="KFK34818.1"/>
    </source>
</evidence>
<gene>
    <name evidence="2" type="ordered locus">AALP_Aa5g197000</name>
</gene>
<accession>A0A087GY66</accession>
<dbReference type="SUPFAM" id="SSF51556">
    <property type="entry name" value="Metallo-dependent hydrolases"/>
    <property type="match status" value="1"/>
</dbReference>
<organism evidence="2 3">
    <name type="scientific">Arabis alpina</name>
    <name type="common">Alpine rock-cress</name>
    <dbReference type="NCBI Taxonomy" id="50452"/>
    <lineage>
        <taxon>Eukaryota</taxon>
        <taxon>Viridiplantae</taxon>
        <taxon>Streptophyta</taxon>
        <taxon>Embryophyta</taxon>
        <taxon>Tracheophyta</taxon>
        <taxon>Spermatophyta</taxon>
        <taxon>Magnoliopsida</taxon>
        <taxon>eudicotyledons</taxon>
        <taxon>Gunneridae</taxon>
        <taxon>Pentapetalae</taxon>
        <taxon>rosids</taxon>
        <taxon>malvids</taxon>
        <taxon>Brassicales</taxon>
        <taxon>Brassicaceae</taxon>
        <taxon>Arabideae</taxon>
        <taxon>Arabis</taxon>
    </lineage>
</organism>
<dbReference type="Proteomes" id="UP000029120">
    <property type="component" value="Chromosome 5"/>
</dbReference>
<protein>
    <recommendedName>
        <fullName evidence="1">Amidohydrolase 3 domain-containing protein</fullName>
    </recommendedName>
</protein>
<dbReference type="Gene3D" id="3.20.20.140">
    <property type="entry name" value="Metal-dependent hydrolases"/>
    <property type="match status" value="1"/>
</dbReference>
<dbReference type="InterPro" id="IPR011059">
    <property type="entry name" value="Metal-dep_hydrolase_composite"/>
</dbReference>
<dbReference type="OMA" id="MWRRGPC"/>
<dbReference type="GO" id="GO:0016810">
    <property type="term" value="F:hydrolase activity, acting on carbon-nitrogen (but not peptide) bonds"/>
    <property type="evidence" value="ECO:0007669"/>
    <property type="project" value="InterPro"/>
</dbReference>
<dbReference type="InterPro" id="IPR013108">
    <property type="entry name" value="Amidohydro_3"/>
</dbReference>
<reference evidence="3" key="1">
    <citation type="journal article" date="2015" name="Nat. Plants">
        <title>Genome expansion of Arabis alpina linked with retrotransposition and reduced symmetric DNA methylation.</title>
        <authorList>
            <person name="Willing E.M."/>
            <person name="Rawat V."/>
            <person name="Mandakova T."/>
            <person name="Maumus F."/>
            <person name="James G.V."/>
            <person name="Nordstroem K.J."/>
            <person name="Becker C."/>
            <person name="Warthmann N."/>
            <person name="Chica C."/>
            <person name="Szarzynska B."/>
            <person name="Zytnicki M."/>
            <person name="Albani M.C."/>
            <person name="Kiefer C."/>
            <person name="Bergonzi S."/>
            <person name="Castaings L."/>
            <person name="Mateos J.L."/>
            <person name="Berns M.C."/>
            <person name="Bujdoso N."/>
            <person name="Piofczyk T."/>
            <person name="de Lorenzo L."/>
            <person name="Barrero-Sicilia C."/>
            <person name="Mateos I."/>
            <person name="Piednoel M."/>
            <person name="Hagmann J."/>
            <person name="Chen-Min-Tao R."/>
            <person name="Iglesias-Fernandez R."/>
            <person name="Schuster S.C."/>
            <person name="Alonso-Blanco C."/>
            <person name="Roudier F."/>
            <person name="Carbonero P."/>
            <person name="Paz-Ares J."/>
            <person name="Davis S.J."/>
            <person name="Pecinka A."/>
            <person name="Quesneville H."/>
            <person name="Colot V."/>
            <person name="Lysak M.A."/>
            <person name="Weigel D."/>
            <person name="Coupland G."/>
            <person name="Schneeberger K."/>
        </authorList>
    </citation>
    <scope>NUCLEOTIDE SEQUENCE [LARGE SCALE GENOMIC DNA]</scope>
    <source>
        <strain evidence="3">cv. Pajares</strain>
    </source>
</reference>
<dbReference type="Pfam" id="PF07969">
    <property type="entry name" value="Amidohydro_3"/>
    <property type="match status" value="1"/>
</dbReference>